<sequence length="293" mass="31559">MRTGTGWRIDGRLRGRGSWSERLIALQQVKTSGSEFVLGLKLLGKGFARYGRNPRLLLLGAIPALITCALFAVGWVFLILYIGDIASAVTWFADDWSDGVRQVIRFGAGAGILVVAALISALTFTALTLLIGDPFYEVISEKIEDGLGGTPGAVDLPWYRTLWPNLVDSIRLIALGIALAIPLFLLGFVPIVGQTVVPVLNAIVGGWLLAVELTGIPFNRRGMRLKERRKLLRAHRSMALGFGIPVFLVLLVPVVAIIVVPAAVSGATLMSRRLLGLNIEDQPPVPAPQIAAR</sequence>
<comment type="caution">
    <text evidence="11">The sequence shown here is derived from an EMBL/GenBank/DDBJ whole genome shotgun (WGS) entry which is preliminary data.</text>
</comment>
<feature type="transmembrane region" description="Helical" evidence="10">
    <location>
        <begin position="239"/>
        <end position="264"/>
    </location>
</feature>
<evidence type="ECO:0000256" key="6">
    <source>
        <dbReference type="ARBA" id="ARBA00022692"/>
    </source>
</evidence>
<comment type="subcellular location">
    <subcellularLocation>
        <location evidence="1">Membrane</location>
        <topology evidence="1">Multi-pass membrane protein</topology>
    </subcellularLocation>
</comment>
<keyword evidence="8" id="KW-0764">Sulfate transport</keyword>
<keyword evidence="9 10" id="KW-0472">Membrane</keyword>
<evidence type="ECO:0000256" key="9">
    <source>
        <dbReference type="ARBA" id="ARBA00023136"/>
    </source>
</evidence>
<evidence type="ECO:0000256" key="5">
    <source>
        <dbReference type="ARBA" id="ARBA00022605"/>
    </source>
</evidence>
<keyword evidence="4" id="KW-0997">Cell inner membrane</keyword>
<evidence type="ECO:0000256" key="10">
    <source>
        <dbReference type="SAM" id="Phobius"/>
    </source>
</evidence>
<evidence type="ECO:0000256" key="3">
    <source>
        <dbReference type="ARBA" id="ARBA00022475"/>
    </source>
</evidence>
<protein>
    <submittedName>
        <fullName evidence="11">EI24 domain-containing protein</fullName>
    </submittedName>
</protein>
<keyword evidence="6 10" id="KW-0812">Transmembrane</keyword>
<feature type="transmembrane region" description="Helical" evidence="10">
    <location>
        <begin position="172"/>
        <end position="193"/>
    </location>
</feature>
<evidence type="ECO:0000256" key="1">
    <source>
        <dbReference type="ARBA" id="ARBA00004141"/>
    </source>
</evidence>
<feature type="transmembrane region" description="Helical" evidence="10">
    <location>
        <begin position="103"/>
        <end position="132"/>
    </location>
</feature>
<accession>A0ABP5UEC9</accession>
<feature type="transmembrane region" description="Helical" evidence="10">
    <location>
        <begin position="199"/>
        <end position="218"/>
    </location>
</feature>
<organism evidence="11 12">
    <name type="scientific">Dactylosporangium salmoneum</name>
    <dbReference type="NCBI Taxonomy" id="53361"/>
    <lineage>
        <taxon>Bacteria</taxon>
        <taxon>Bacillati</taxon>
        <taxon>Actinomycetota</taxon>
        <taxon>Actinomycetes</taxon>
        <taxon>Micromonosporales</taxon>
        <taxon>Micromonosporaceae</taxon>
        <taxon>Dactylosporangium</taxon>
    </lineage>
</organism>
<dbReference type="PANTHER" id="PTHR37468:SF1">
    <property type="entry name" value="SULFATE TRANSPORTER CYSZ"/>
    <property type="match status" value="1"/>
</dbReference>
<evidence type="ECO:0000313" key="11">
    <source>
        <dbReference type="EMBL" id="GAA2377594.1"/>
    </source>
</evidence>
<dbReference type="EMBL" id="BAAARV010000083">
    <property type="protein sequence ID" value="GAA2377594.1"/>
    <property type="molecule type" value="Genomic_DNA"/>
</dbReference>
<keyword evidence="12" id="KW-1185">Reference proteome</keyword>
<evidence type="ECO:0000313" key="12">
    <source>
        <dbReference type="Proteomes" id="UP001501444"/>
    </source>
</evidence>
<dbReference type="InterPro" id="IPR059112">
    <property type="entry name" value="CysZ/EI24"/>
</dbReference>
<keyword evidence="5" id="KW-0028">Amino-acid biosynthesis</keyword>
<proteinExistence type="predicted"/>
<evidence type="ECO:0000256" key="4">
    <source>
        <dbReference type="ARBA" id="ARBA00022519"/>
    </source>
</evidence>
<dbReference type="Pfam" id="PF07264">
    <property type="entry name" value="EI24"/>
    <property type="match status" value="1"/>
</dbReference>
<gene>
    <name evidence="11" type="ORF">GCM10010170_082720</name>
</gene>
<keyword evidence="2" id="KW-0813">Transport</keyword>
<keyword evidence="3" id="KW-1003">Cell membrane</keyword>
<reference evidence="12" key="1">
    <citation type="journal article" date="2019" name="Int. J. Syst. Evol. Microbiol.">
        <title>The Global Catalogue of Microorganisms (GCM) 10K type strain sequencing project: providing services to taxonomists for standard genome sequencing and annotation.</title>
        <authorList>
            <consortium name="The Broad Institute Genomics Platform"/>
            <consortium name="The Broad Institute Genome Sequencing Center for Infectious Disease"/>
            <person name="Wu L."/>
            <person name="Ma J."/>
        </authorList>
    </citation>
    <scope>NUCLEOTIDE SEQUENCE [LARGE SCALE GENOMIC DNA]</scope>
    <source>
        <strain evidence="12">JCM 3272</strain>
    </source>
</reference>
<evidence type="ECO:0000256" key="2">
    <source>
        <dbReference type="ARBA" id="ARBA00022448"/>
    </source>
</evidence>
<name>A0ABP5UEC9_9ACTN</name>
<dbReference type="Proteomes" id="UP001501444">
    <property type="component" value="Unassembled WGS sequence"/>
</dbReference>
<evidence type="ECO:0000256" key="7">
    <source>
        <dbReference type="ARBA" id="ARBA00022989"/>
    </source>
</evidence>
<dbReference type="PANTHER" id="PTHR37468">
    <property type="entry name" value="SULFATE TRANSPORTER CYSZ"/>
    <property type="match status" value="1"/>
</dbReference>
<dbReference type="InterPro" id="IPR050480">
    <property type="entry name" value="CysZ-like"/>
</dbReference>
<evidence type="ECO:0000256" key="8">
    <source>
        <dbReference type="ARBA" id="ARBA00023032"/>
    </source>
</evidence>
<feature type="transmembrane region" description="Helical" evidence="10">
    <location>
        <begin position="56"/>
        <end position="83"/>
    </location>
</feature>
<keyword evidence="7 10" id="KW-1133">Transmembrane helix</keyword>